<dbReference type="InterPro" id="IPR008979">
    <property type="entry name" value="Galactose-bd-like_sf"/>
</dbReference>
<name>A0A1H4GFH2_9BACT</name>
<dbReference type="Proteomes" id="UP000199656">
    <property type="component" value="Unassembled WGS sequence"/>
</dbReference>
<evidence type="ECO:0000259" key="1">
    <source>
        <dbReference type="PROSITE" id="PS50022"/>
    </source>
</evidence>
<evidence type="ECO:0000313" key="3">
    <source>
        <dbReference type="Proteomes" id="UP000199656"/>
    </source>
</evidence>
<evidence type="ECO:0000313" key="2">
    <source>
        <dbReference type="EMBL" id="SEB08346.1"/>
    </source>
</evidence>
<dbReference type="InterPro" id="IPR023296">
    <property type="entry name" value="Glyco_hydro_beta-prop_sf"/>
</dbReference>
<protein>
    <submittedName>
        <fullName evidence="2">F5/8 type C domain-containing protein</fullName>
    </submittedName>
</protein>
<gene>
    <name evidence="2" type="ORF">SAMN05660909_05285</name>
</gene>
<dbReference type="RefSeq" id="WP_089765744.1">
    <property type="nucleotide sequence ID" value="NZ_BKAT01000062.1"/>
</dbReference>
<proteinExistence type="predicted"/>
<dbReference type="AlphaFoldDB" id="A0A1H4GFH2"/>
<dbReference type="InterPro" id="IPR000421">
    <property type="entry name" value="FA58C"/>
</dbReference>
<keyword evidence="3" id="KW-1185">Reference proteome</keyword>
<dbReference type="PROSITE" id="PS50022">
    <property type="entry name" value="FA58C_3"/>
    <property type="match status" value="1"/>
</dbReference>
<dbReference type="Pfam" id="PF00754">
    <property type="entry name" value="F5_F8_type_C"/>
    <property type="match status" value="1"/>
</dbReference>
<reference evidence="3" key="1">
    <citation type="submission" date="2016-10" db="EMBL/GenBank/DDBJ databases">
        <authorList>
            <person name="Varghese N."/>
            <person name="Submissions S."/>
        </authorList>
    </citation>
    <scope>NUCLEOTIDE SEQUENCE [LARGE SCALE GENOMIC DNA]</scope>
    <source>
        <strain evidence="3">DSM 23920</strain>
    </source>
</reference>
<dbReference type="Gene3D" id="2.60.120.260">
    <property type="entry name" value="Galactose-binding domain-like"/>
    <property type="match status" value="1"/>
</dbReference>
<feature type="domain" description="F5/8 type C" evidence="1">
    <location>
        <begin position="27"/>
        <end position="126"/>
    </location>
</feature>
<dbReference type="EMBL" id="FNRL01000039">
    <property type="protein sequence ID" value="SEB08346.1"/>
    <property type="molecule type" value="Genomic_DNA"/>
</dbReference>
<dbReference type="SUPFAM" id="SSF75005">
    <property type="entry name" value="Arabinanase/levansucrase/invertase"/>
    <property type="match status" value="2"/>
</dbReference>
<accession>A0A1H4GFH2</accession>
<organism evidence="2 3">
    <name type="scientific">Chitinophaga terrae</name>
    <name type="common">ex Kim and Jung 2007</name>
    <dbReference type="NCBI Taxonomy" id="408074"/>
    <lineage>
        <taxon>Bacteria</taxon>
        <taxon>Pseudomonadati</taxon>
        <taxon>Bacteroidota</taxon>
        <taxon>Chitinophagia</taxon>
        <taxon>Chitinophagales</taxon>
        <taxon>Chitinophagaceae</taxon>
        <taxon>Chitinophaga</taxon>
    </lineage>
</organism>
<dbReference type="SUPFAM" id="SSF49785">
    <property type="entry name" value="Galactose-binding domain-like"/>
    <property type="match status" value="1"/>
</dbReference>
<sequence length="570" mass="62753">MKLYAIIFMGAVMVFWGCEKAALQKISAGKTMTTQQAIVFESTDIPVASVSASSALWPAAALKDSNDATIWSSNTHSSAGVTEWVAYWFNGFDSVNYIKMLPRYNGAAALGFPVSFKVYTSDGSNWVLAATDTAFPAPQQGWVILPLPSAVYTNGIQVVATALGKDNVNNYVFQLAEVGAGYDARFNQFRYIGNNSVYQQNEIRNVGSGTFNPTKMSNWNYDERNPIIAAQPGGNSNVYAPSIQANGGAWNVYFGGWDGTTDGHDRISVTVTNDNFLTFNPHALMIDKGVMIHMNNETVIKTADGIWRMFYTSYGGSPAINKPGYATSTNGVNWTPSSGNASYLLNMSGYTNWNNADVNGSNVIYYESGTYHLYFNDFNYPSTGHAFAVHHATSTDMINFTYTGDVLNEGLVAQDVKKFTYSGNNYYLMVLHINGNELRYSVGTGPATFPASQQLTTNLGASDRYITSAGFVTKDNRLYGVLYGAGPVSTLDHNAIHAKWLQKKVLFISDRTGAQWGDIERAYGPDRIKLYMNTNIETGHFYIYDTDGSTLLYTSPRVTMRSGDIWEYRP</sequence>
<dbReference type="Gene3D" id="2.115.10.20">
    <property type="entry name" value="Glycosyl hydrolase domain, family 43"/>
    <property type="match status" value="1"/>
</dbReference>
<dbReference type="OrthoDB" id="9763933at2"/>